<dbReference type="Gene3D" id="1.20.120.350">
    <property type="entry name" value="Voltage-gated potassium channels. Chain C"/>
    <property type="match status" value="1"/>
</dbReference>
<evidence type="ECO:0000256" key="7">
    <source>
        <dbReference type="ARBA" id="ARBA00022958"/>
    </source>
</evidence>
<dbReference type="InterPro" id="IPR005821">
    <property type="entry name" value="Ion_trans_dom"/>
</dbReference>
<keyword evidence="11" id="KW-0407">Ion channel</keyword>
<keyword evidence="10 12" id="KW-0472">Membrane</keyword>
<evidence type="ECO:0000256" key="12">
    <source>
        <dbReference type="SAM" id="Phobius"/>
    </source>
</evidence>
<keyword evidence="3" id="KW-0633">Potassium transport</keyword>
<evidence type="ECO:0000256" key="8">
    <source>
        <dbReference type="ARBA" id="ARBA00022989"/>
    </source>
</evidence>
<evidence type="ECO:0000256" key="3">
    <source>
        <dbReference type="ARBA" id="ARBA00022538"/>
    </source>
</evidence>
<dbReference type="AlphaFoldDB" id="A0A951PFG0"/>
<dbReference type="InterPro" id="IPR027359">
    <property type="entry name" value="Volt_channel_dom_sf"/>
</dbReference>
<evidence type="ECO:0000259" key="13">
    <source>
        <dbReference type="Pfam" id="PF00520"/>
    </source>
</evidence>
<evidence type="ECO:0000256" key="5">
    <source>
        <dbReference type="ARBA" id="ARBA00022826"/>
    </source>
</evidence>
<feature type="transmembrane region" description="Helical" evidence="12">
    <location>
        <begin position="59"/>
        <end position="80"/>
    </location>
</feature>
<evidence type="ECO:0000313" key="14">
    <source>
        <dbReference type="EMBL" id="MBW4468649.1"/>
    </source>
</evidence>
<dbReference type="SUPFAM" id="SSF81324">
    <property type="entry name" value="Voltage-gated potassium channels"/>
    <property type="match status" value="1"/>
</dbReference>
<dbReference type="PANTHER" id="PTHR11537:SF254">
    <property type="entry name" value="POTASSIUM VOLTAGE-GATED CHANNEL PROTEIN SHAB"/>
    <property type="match status" value="1"/>
</dbReference>
<protein>
    <submittedName>
        <fullName evidence="14">Ion transporter</fullName>
    </submittedName>
</protein>
<evidence type="ECO:0000256" key="11">
    <source>
        <dbReference type="ARBA" id="ARBA00023303"/>
    </source>
</evidence>
<dbReference type="InterPro" id="IPR028325">
    <property type="entry name" value="VG_K_chnl"/>
</dbReference>
<keyword evidence="5" id="KW-0631">Potassium channel</keyword>
<organism evidence="14 15">
    <name type="scientific">Pegethrix bostrychoides GSE-TBD4-15B</name>
    <dbReference type="NCBI Taxonomy" id="2839662"/>
    <lineage>
        <taxon>Bacteria</taxon>
        <taxon>Bacillati</taxon>
        <taxon>Cyanobacteriota</taxon>
        <taxon>Cyanophyceae</taxon>
        <taxon>Oculatellales</taxon>
        <taxon>Oculatellaceae</taxon>
        <taxon>Pegethrix</taxon>
    </lineage>
</organism>
<feature type="domain" description="Ion transport" evidence="13">
    <location>
        <begin position="29"/>
        <end position="220"/>
    </location>
</feature>
<feature type="transmembrane region" description="Helical" evidence="12">
    <location>
        <begin position="207"/>
        <end position="224"/>
    </location>
</feature>
<name>A0A951PFG0_9CYAN</name>
<dbReference type="PRINTS" id="PR00169">
    <property type="entry name" value="KCHANNEL"/>
</dbReference>
<keyword evidence="6" id="KW-0851">Voltage-gated channel</keyword>
<evidence type="ECO:0000256" key="9">
    <source>
        <dbReference type="ARBA" id="ARBA00023065"/>
    </source>
</evidence>
<dbReference type="EMBL" id="JAHHHV010000091">
    <property type="protein sequence ID" value="MBW4468649.1"/>
    <property type="molecule type" value="Genomic_DNA"/>
</dbReference>
<dbReference type="PANTHER" id="PTHR11537">
    <property type="entry name" value="VOLTAGE-GATED POTASSIUM CHANNEL"/>
    <property type="match status" value="1"/>
</dbReference>
<dbReference type="GO" id="GO:0005249">
    <property type="term" value="F:voltage-gated potassium channel activity"/>
    <property type="evidence" value="ECO:0007669"/>
    <property type="project" value="InterPro"/>
</dbReference>
<keyword evidence="4 12" id="KW-0812">Transmembrane</keyword>
<reference evidence="14" key="1">
    <citation type="submission" date="2021-05" db="EMBL/GenBank/DDBJ databases">
        <authorList>
            <person name="Pietrasiak N."/>
            <person name="Ward R."/>
            <person name="Stajich J.E."/>
            <person name="Kurbessoian T."/>
        </authorList>
    </citation>
    <scope>NUCLEOTIDE SEQUENCE</scope>
    <source>
        <strain evidence="14">GSE-TBD4-15B</strain>
    </source>
</reference>
<dbReference type="GO" id="GO:0001508">
    <property type="term" value="P:action potential"/>
    <property type="evidence" value="ECO:0007669"/>
    <property type="project" value="TreeGrafter"/>
</dbReference>
<comment type="caution">
    <text evidence="14">The sequence shown here is derived from an EMBL/GenBank/DDBJ whole genome shotgun (WGS) entry which is preliminary data.</text>
</comment>
<evidence type="ECO:0000256" key="4">
    <source>
        <dbReference type="ARBA" id="ARBA00022692"/>
    </source>
</evidence>
<feature type="transmembrane region" description="Helical" evidence="12">
    <location>
        <begin position="29"/>
        <end position="47"/>
    </location>
</feature>
<keyword evidence="8 12" id="KW-1133">Transmembrane helix</keyword>
<dbReference type="Pfam" id="PF00520">
    <property type="entry name" value="Ion_trans"/>
    <property type="match status" value="1"/>
</dbReference>
<proteinExistence type="predicted"/>
<comment type="subcellular location">
    <subcellularLocation>
        <location evidence="1">Membrane</location>
        <topology evidence="1">Multi-pass membrane protein</topology>
    </subcellularLocation>
</comment>
<gene>
    <name evidence="14" type="ORF">KME07_24760</name>
</gene>
<feature type="transmembrane region" description="Helical" evidence="12">
    <location>
        <begin position="176"/>
        <end position="195"/>
    </location>
</feature>
<feature type="transmembrane region" description="Helical" evidence="12">
    <location>
        <begin position="145"/>
        <end position="164"/>
    </location>
</feature>
<evidence type="ECO:0000256" key="1">
    <source>
        <dbReference type="ARBA" id="ARBA00004141"/>
    </source>
</evidence>
<reference evidence="14" key="2">
    <citation type="journal article" date="2022" name="Microbiol. Resour. Announc.">
        <title>Metagenome Sequencing to Explore Phylogenomics of Terrestrial Cyanobacteria.</title>
        <authorList>
            <person name="Ward R.D."/>
            <person name="Stajich J.E."/>
            <person name="Johansen J.R."/>
            <person name="Huntemann M."/>
            <person name="Clum A."/>
            <person name="Foster B."/>
            <person name="Foster B."/>
            <person name="Roux S."/>
            <person name="Palaniappan K."/>
            <person name="Varghese N."/>
            <person name="Mukherjee S."/>
            <person name="Reddy T.B.K."/>
            <person name="Daum C."/>
            <person name="Copeland A."/>
            <person name="Chen I.A."/>
            <person name="Ivanova N.N."/>
            <person name="Kyrpides N.C."/>
            <person name="Shapiro N."/>
            <person name="Eloe-Fadrosh E.A."/>
            <person name="Pietrasiak N."/>
        </authorList>
    </citation>
    <scope>NUCLEOTIDE SEQUENCE</scope>
    <source>
        <strain evidence="14">GSE-TBD4-15B</strain>
    </source>
</reference>
<keyword evidence="2" id="KW-0813">Transport</keyword>
<evidence type="ECO:0000256" key="10">
    <source>
        <dbReference type="ARBA" id="ARBA00023136"/>
    </source>
</evidence>
<evidence type="ECO:0000313" key="15">
    <source>
        <dbReference type="Proteomes" id="UP000707356"/>
    </source>
</evidence>
<feature type="transmembrane region" description="Helical" evidence="12">
    <location>
        <begin position="92"/>
        <end position="114"/>
    </location>
</feature>
<keyword evidence="9" id="KW-0406">Ion transport</keyword>
<keyword evidence="7" id="KW-0630">Potassium</keyword>
<accession>A0A951PFG0</accession>
<dbReference type="Gene3D" id="1.10.287.70">
    <property type="match status" value="1"/>
</dbReference>
<evidence type="ECO:0000256" key="2">
    <source>
        <dbReference type="ARBA" id="ARBA00022448"/>
    </source>
</evidence>
<dbReference type="Proteomes" id="UP000707356">
    <property type="component" value="Unassembled WGS sequence"/>
</dbReference>
<sequence length="283" mass="32129">MLEISKTIQSWQGKVRFYFDDIQTPLGKAINLVITGLVLLSLAFFVADTYPLPDSVRAVLGVVNNLILLLFTVEYLLRLWSAERPLRYFFNLYSLIDLVVILPLIFTALDIRYIRILRWFRVLRLIRFFEGRTVFGYLTRQDSAIFARILFTLFTIIFVYSGLIYQVEHSINAEEFSTFLDAVYFSVATMTTVGYGDITPISQVGRLLAVLMILSGIALIPWQVGDLIKQLVKTSKQVETLCTNCGQETHDADARYCKICGYSLAKVGLSCELPTSQTPDSLN</sequence>
<dbReference type="GO" id="GO:0008076">
    <property type="term" value="C:voltage-gated potassium channel complex"/>
    <property type="evidence" value="ECO:0007669"/>
    <property type="project" value="InterPro"/>
</dbReference>
<evidence type="ECO:0000256" key="6">
    <source>
        <dbReference type="ARBA" id="ARBA00022882"/>
    </source>
</evidence>